<dbReference type="EMBL" id="QNRX01000004">
    <property type="protein sequence ID" value="RBP67326.1"/>
    <property type="molecule type" value="Genomic_DNA"/>
</dbReference>
<feature type="domain" description="D-isomer specific 2-hydroxyacid dehydrogenase catalytic" evidence="6">
    <location>
        <begin position="16"/>
        <end position="305"/>
    </location>
</feature>
<evidence type="ECO:0000256" key="1">
    <source>
        <dbReference type="ARBA" id="ARBA00005854"/>
    </source>
</evidence>
<dbReference type="InterPro" id="IPR036291">
    <property type="entry name" value="NAD(P)-bd_dom_sf"/>
</dbReference>
<name>A0A366IAI9_9FIRM</name>
<reference evidence="8 9" key="1">
    <citation type="submission" date="2018-06" db="EMBL/GenBank/DDBJ databases">
        <title>Genomic Encyclopedia of Type Strains, Phase IV (KMG-IV): sequencing the most valuable type-strain genomes for metagenomic binning, comparative biology and taxonomic classification.</title>
        <authorList>
            <person name="Goeker M."/>
        </authorList>
    </citation>
    <scope>NUCLEOTIDE SEQUENCE [LARGE SCALE GENOMIC DNA]</scope>
    <source>
        <strain evidence="8 9">DSM 22112</strain>
    </source>
</reference>
<feature type="domain" description="D-isomer specific 2-hydroxyacid dehydrogenase NAD-binding" evidence="7">
    <location>
        <begin position="113"/>
        <end position="285"/>
    </location>
</feature>
<comment type="similarity">
    <text evidence="1 5">Belongs to the D-isomer specific 2-hydroxyacid dehydrogenase family.</text>
</comment>
<keyword evidence="9" id="KW-1185">Reference proteome</keyword>
<organism evidence="8 9">
    <name type="scientific">Alkalibaculum bacchi</name>
    <dbReference type="NCBI Taxonomy" id="645887"/>
    <lineage>
        <taxon>Bacteria</taxon>
        <taxon>Bacillati</taxon>
        <taxon>Bacillota</taxon>
        <taxon>Clostridia</taxon>
        <taxon>Eubacteriales</taxon>
        <taxon>Eubacteriaceae</taxon>
        <taxon>Alkalibaculum</taxon>
    </lineage>
</organism>
<dbReference type="InterPro" id="IPR029753">
    <property type="entry name" value="D-isomer_DH_CS"/>
</dbReference>
<gene>
    <name evidence="8" type="ORF">DES36_10425</name>
</gene>
<proteinExistence type="inferred from homology"/>
<keyword evidence="2" id="KW-0028">Amino-acid biosynthesis</keyword>
<dbReference type="Gene3D" id="3.40.50.720">
    <property type="entry name" value="NAD(P)-binding Rossmann-like Domain"/>
    <property type="match status" value="2"/>
</dbReference>
<dbReference type="PROSITE" id="PS00671">
    <property type="entry name" value="D_2_HYDROXYACID_DH_3"/>
    <property type="match status" value="1"/>
</dbReference>
<evidence type="ECO:0000256" key="5">
    <source>
        <dbReference type="RuleBase" id="RU003719"/>
    </source>
</evidence>
<dbReference type="Pfam" id="PF02826">
    <property type="entry name" value="2-Hacid_dh_C"/>
    <property type="match status" value="1"/>
</dbReference>
<dbReference type="GO" id="GO:0051287">
    <property type="term" value="F:NAD binding"/>
    <property type="evidence" value="ECO:0007669"/>
    <property type="project" value="InterPro"/>
</dbReference>
<dbReference type="PROSITE" id="PS00670">
    <property type="entry name" value="D_2_HYDROXYACID_DH_2"/>
    <property type="match status" value="1"/>
</dbReference>
<dbReference type="InterPro" id="IPR029752">
    <property type="entry name" value="D-isomer_DH_CS1"/>
</dbReference>
<dbReference type="GO" id="GO:0016616">
    <property type="term" value="F:oxidoreductase activity, acting on the CH-OH group of donors, NAD or NADP as acceptor"/>
    <property type="evidence" value="ECO:0007669"/>
    <property type="project" value="InterPro"/>
</dbReference>
<dbReference type="OrthoDB" id="9805416at2"/>
<dbReference type="Proteomes" id="UP000253490">
    <property type="component" value="Unassembled WGS sequence"/>
</dbReference>
<dbReference type="PANTHER" id="PTHR42789">
    <property type="entry name" value="D-ISOMER SPECIFIC 2-HYDROXYACID DEHYDROGENASE FAMILY PROTEIN (AFU_ORTHOLOGUE AFUA_6G10090)"/>
    <property type="match status" value="1"/>
</dbReference>
<dbReference type="FunFam" id="3.40.50.720:FF:000203">
    <property type="entry name" value="D-3-phosphoglycerate dehydrogenase (SerA)"/>
    <property type="match status" value="1"/>
</dbReference>
<protein>
    <submittedName>
        <fullName evidence="8">D-3-phosphoglycerate dehydrogenase</fullName>
    </submittedName>
</protein>
<evidence type="ECO:0000256" key="3">
    <source>
        <dbReference type="ARBA" id="ARBA00023002"/>
    </source>
</evidence>
<evidence type="ECO:0000259" key="6">
    <source>
        <dbReference type="Pfam" id="PF00389"/>
    </source>
</evidence>
<dbReference type="PANTHER" id="PTHR42789:SF1">
    <property type="entry name" value="D-ISOMER SPECIFIC 2-HYDROXYACID DEHYDROGENASE FAMILY PROTEIN (AFU_ORTHOLOGUE AFUA_6G10090)"/>
    <property type="match status" value="1"/>
</dbReference>
<keyword evidence="3 5" id="KW-0560">Oxidoreductase</keyword>
<dbReference type="GO" id="GO:0008652">
    <property type="term" value="P:amino acid biosynthetic process"/>
    <property type="evidence" value="ECO:0007669"/>
    <property type="project" value="UniProtKB-KW"/>
</dbReference>
<dbReference type="InterPro" id="IPR006140">
    <property type="entry name" value="D-isomer_DH_NAD-bd"/>
</dbReference>
<evidence type="ECO:0000256" key="2">
    <source>
        <dbReference type="ARBA" id="ARBA00022605"/>
    </source>
</evidence>
<keyword evidence="4" id="KW-0520">NAD</keyword>
<dbReference type="Pfam" id="PF00389">
    <property type="entry name" value="2-Hacid_dh"/>
    <property type="match status" value="1"/>
</dbReference>
<dbReference type="InterPro" id="IPR050857">
    <property type="entry name" value="D-2-hydroxyacid_DH"/>
</dbReference>
<evidence type="ECO:0000313" key="8">
    <source>
        <dbReference type="EMBL" id="RBP67326.1"/>
    </source>
</evidence>
<dbReference type="AlphaFoldDB" id="A0A366IAI9"/>
<dbReference type="SUPFAM" id="SSF51735">
    <property type="entry name" value="NAD(P)-binding Rossmann-fold domains"/>
    <property type="match status" value="1"/>
</dbReference>
<evidence type="ECO:0000259" key="7">
    <source>
        <dbReference type="Pfam" id="PF02826"/>
    </source>
</evidence>
<dbReference type="CDD" id="cd12172">
    <property type="entry name" value="PGDH_like_2"/>
    <property type="match status" value="1"/>
</dbReference>
<dbReference type="InterPro" id="IPR006139">
    <property type="entry name" value="D-isomer_2_OHA_DH_cat_dom"/>
</dbReference>
<dbReference type="PROSITE" id="PS00065">
    <property type="entry name" value="D_2_HYDROXYACID_DH_1"/>
    <property type="match status" value="1"/>
</dbReference>
<evidence type="ECO:0000313" key="9">
    <source>
        <dbReference type="Proteomes" id="UP000253490"/>
    </source>
</evidence>
<sequence length="310" mass="34136">MKKVLVTPRSFAKYNHQEILALFQSNNIEPIFNPYNAIMNEEQLIEALKDVDGLIVGVDPITEKVINSAPNLKAIAKYGVGIDNIDMNIAEAKKIAVSRTVGANSSAVADYSFALLMAVARRVVEIHNGCKNGDWGKKIALDVFGKKIGILGLGAIGRGMVQRAKGFNMDIYAYDIFKDEAYIQENNIKFVDVETIVQECDFISIHMPLTEETHHMINRDLLSNAKSNLVLINTARGGIVDEEALYEAIADNKIYGAGIDAFEEEPPQNSKLLSLENVVVGSHTAASSFEATNLMSLMATENIIRDLERM</sequence>
<dbReference type="RefSeq" id="WP_113919890.1">
    <property type="nucleotide sequence ID" value="NZ_QNRX01000004.1"/>
</dbReference>
<dbReference type="SUPFAM" id="SSF52283">
    <property type="entry name" value="Formate/glycerate dehydrogenase catalytic domain-like"/>
    <property type="match status" value="1"/>
</dbReference>
<evidence type="ECO:0000256" key="4">
    <source>
        <dbReference type="ARBA" id="ARBA00023027"/>
    </source>
</evidence>
<comment type="caution">
    <text evidence="8">The sequence shown here is derived from an EMBL/GenBank/DDBJ whole genome shotgun (WGS) entry which is preliminary data.</text>
</comment>
<accession>A0A366IAI9</accession>